<protein>
    <recommendedName>
        <fullName evidence="5">Transmembrane protein 242</fullName>
    </recommendedName>
</protein>
<name>M2Y0Z3_GALSU</name>
<feature type="transmembrane region" description="Helical" evidence="2">
    <location>
        <begin position="59"/>
        <end position="80"/>
    </location>
</feature>
<dbReference type="AlphaFoldDB" id="M2Y0Z3"/>
<dbReference type="EMBL" id="KB454508">
    <property type="protein sequence ID" value="EME29484.1"/>
    <property type="molecule type" value="Genomic_DNA"/>
</dbReference>
<accession>M2Y0Z3</accession>
<keyword evidence="4" id="KW-1185">Reference proteome</keyword>
<reference evidence="4" key="1">
    <citation type="journal article" date="2013" name="Science">
        <title>Gene transfer from bacteria and archaea facilitated evolution of an extremophilic eukaryote.</title>
        <authorList>
            <person name="Schonknecht G."/>
            <person name="Chen W.H."/>
            <person name="Ternes C.M."/>
            <person name="Barbier G.G."/>
            <person name="Shrestha R.P."/>
            <person name="Stanke M."/>
            <person name="Brautigam A."/>
            <person name="Baker B.J."/>
            <person name="Banfield J.F."/>
            <person name="Garavito R.M."/>
            <person name="Carr K."/>
            <person name="Wilkerson C."/>
            <person name="Rensing S.A."/>
            <person name="Gagneul D."/>
            <person name="Dickenson N.E."/>
            <person name="Oesterhelt C."/>
            <person name="Lercher M.J."/>
            <person name="Weber A.P."/>
        </authorList>
    </citation>
    <scope>NUCLEOTIDE SEQUENCE [LARGE SCALE GENOMIC DNA]</scope>
    <source>
        <strain evidence="4">074W</strain>
    </source>
</reference>
<gene>
    <name evidence="3" type="ORF">Gasu_31250</name>
</gene>
<evidence type="ECO:0000313" key="3">
    <source>
        <dbReference type="EMBL" id="EME29484.1"/>
    </source>
</evidence>
<proteinExistence type="predicted"/>
<evidence type="ECO:0008006" key="5">
    <source>
        <dbReference type="Google" id="ProtNLM"/>
    </source>
</evidence>
<dbReference type="GeneID" id="17088275"/>
<dbReference type="Proteomes" id="UP000030680">
    <property type="component" value="Unassembled WGS sequence"/>
</dbReference>
<organism evidence="3 4">
    <name type="scientific">Galdieria sulphuraria</name>
    <name type="common">Red alga</name>
    <dbReference type="NCBI Taxonomy" id="130081"/>
    <lineage>
        <taxon>Eukaryota</taxon>
        <taxon>Rhodophyta</taxon>
        <taxon>Bangiophyceae</taxon>
        <taxon>Galdieriales</taxon>
        <taxon>Galdieriaceae</taxon>
        <taxon>Galdieria</taxon>
    </lineage>
</organism>
<dbReference type="OrthoDB" id="10372752at2759"/>
<feature type="region of interest" description="Disordered" evidence="1">
    <location>
        <begin position="1"/>
        <end position="34"/>
    </location>
</feature>
<evidence type="ECO:0000256" key="2">
    <source>
        <dbReference type="SAM" id="Phobius"/>
    </source>
</evidence>
<evidence type="ECO:0000256" key="1">
    <source>
        <dbReference type="SAM" id="MobiDB-lite"/>
    </source>
</evidence>
<keyword evidence="2" id="KW-0472">Membrane</keyword>
<feature type="transmembrane region" description="Helical" evidence="2">
    <location>
        <begin position="113"/>
        <end position="132"/>
    </location>
</feature>
<evidence type="ECO:0000313" key="4">
    <source>
        <dbReference type="Proteomes" id="UP000030680"/>
    </source>
</evidence>
<dbReference type="Gramene" id="EME29484">
    <property type="protein sequence ID" value="EME29484"/>
    <property type="gene ID" value="Gasu_31250"/>
</dbReference>
<dbReference type="RefSeq" id="XP_005706004.1">
    <property type="nucleotide sequence ID" value="XM_005705947.1"/>
</dbReference>
<keyword evidence="2" id="KW-1133">Transmembrane helix</keyword>
<dbReference type="KEGG" id="gsl:Gasu_31250"/>
<sequence length="220" mass="24962">MNDDHRCTDKKDEDLTDVGSTNDHTVDESQDEEQLPSWEDLANIQFSISFNPKDYAKPFFYGGLGLFTVGLAAGTVVSGVTKPPPPPTTTTKERTPEMMLAARAEGFRLASKALLYGTCLCGMFAVVGVYTIHKVAHVNSVEEWVEKLKVWVPQKRATMEQKLQPVLDRIRDTGNSTIPSQWQSWQRWFHDASFGKWLVRKTKYGWNEKPHKEDSSTHDE</sequence>
<feature type="compositionally biased region" description="Basic and acidic residues" evidence="1">
    <location>
        <begin position="1"/>
        <end position="13"/>
    </location>
</feature>
<keyword evidence="2" id="KW-0812">Transmembrane</keyword>